<proteinExistence type="predicted"/>
<dbReference type="Pfam" id="PF18759">
    <property type="entry name" value="Plavaka"/>
    <property type="match status" value="2"/>
</dbReference>
<reference evidence="2 3" key="1">
    <citation type="submission" date="2014-04" db="EMBL/GenBank/DDBJ databases">
        <authorList>
            <consortium name="DOE Joint Genome Institute"/>
            <person name="Kuo A."/>
            <person name="Kohler A."/>
            <person name="Nagy L.G."/>
            <person name="Floudas D."/>
            <person name="Copeland A."/>
            <person name="Barry K.W."/>
            <person name="Cichocki N."/>
            <person name="Veneault-Fourrey C."/>
            <person name="LaButti K."/>
            <person name="Lindquist E.A."/>
            <person name="Lipzen A."/>
            <person name="Lundell T."/>
            <person name="Morin E."/>
            <person name="Murat C."/>
            <person name="Sun H."/>
            <person name="Tunlid A."/>
            <person name="Henrissat B."/>
            <person name="Grigoriev I.V."/>
            <person name="Hibbett D.S."/>
            <person name="Martin F."/>
            <person name="Nordberg H.P."/>
            <person name="Cantor M.N."/>
            <person name="Hua S.X."/>
        </authorList>
    </citation>
    <scope>NUCLEOTIDE SEQUENCE [LARGE SCALE GENOMIC DNA]</scope>
    <source>
        <strain evidence="2 3">Foug A</strain>
    </source>
</reference>
<gene>
    <name evidence="2" type="ORF">SCLCIDRAFT_1149928</name>
</gene>
<feature type="region of interest" description="Disordered" evidence="1">
    <location>
        <begin position="1"/>
        <end position="23"/>
    </location>
</feature>
<dbReference type="EMBL" id="KN822135">
    <property type="protein sequence ID" value="KIM55395.1"/>
    <property type="molecule type" value="Genomic_DNA"/>
</dbReference>
<accession>A0A0C3D3M5</accession>
<dbReference type="InParanoid" id="A0A0C3D3M5"/>
<dbReference type="InterPro" id="IPR041078">
    <property type="entry name" value="Plavaka"/>
</dbReference>
<organism evidence="2 3">
    <name type="scientific">Scleroderma citrinum Foug A</name>
    <dbReference type="NCBI Taxonomy" id="1036808"/>
    <lineage>
        <taxon>Eukaryota</taxon>
        <taxon>Fungi</taxon>
        <taxon>Dikarya</taxon>
        <taxon>Basidiomycota</taxon>
        <taxon>Agaricomycotina</taxon>
        <taxon>Agaricomycetes</taxon>
        <taxon>Agaricomycetidae</taxon>
        <taxon>Boletales</taxon>
        <taxon>Sclerodermatineae</taxon>
        <taxon>Sclerodermataceae</taxon>
        <taxon>Scleroderma</taxon>
    </lineage>
</organism>
<evidence type="ECO:0000313" key="3">
    <source>
        <dbReference type="Proteomes" id="UP000053989"/>
    </source>
</evidence>
<reference evidence="3" key="2">
    <citation type="submission" date="2015-01" db="EMBL/GenBank/DDBJ databases">
        <title>Evolutionary Origins and Diversification of the Mycorrhizal Mutualists.</title>
        <authorList>
            <consortium name="DOE Joint Genome Institute"/>
            <consortium name="Mycorrhizal Genomics Consortium"/>
            <person name="Kohler A."/>
            <person name="Kuo A."/>
            <person name="Nagy L.G."/>
            <person name="Floudas D."/>
            <person name="Copeland A."/>
            <person name="Barry K.W."/>
            <person name="Cichocki N."/>
            <person name="Veneault-Fourrey C."/>
            <person name="LaButti K."/>
            <person name="Lindquist E.A."/>
            <person name="Lipzen A."/>
            <person name="Lundell T."/>
            <person name="Morin E."/>
            <person name="Murat C."/>
            <person name="Riley R."/>
            <person name="Ohm R."/>
            <person name="Sun H."/>
            <person name="Tunlid A."/>
            <person name="Henrissat B."/>
            <person name="Grigoriev I.V."/>
            <person name="Hibbett D.S."/>
            <person name="Martin F."/>
        </authorList>
    </citation>
    <scope>NUCLEOTIDE SEQUENCE [LARGE SCALE GENOMIC DNA]</scope>
    <source>
        <strain evidence="3">Foug A</strain>
    </source>
</reference>
<protein>
    <submittedName>
        <fullName evidence="2">Uncharacterized protein</fullName>
    </submittedName>
</protein>
<dbReference type="AlphaFoldDB" id="A0A0C3D3M5"/>
<keyword evidence="3" id="KW-1185">Reference proteome</keyword>
<dbReference type="OrthoDB" id="2688393at2759"/>
<name>A0A0C3D3M5_9AGAM</name>
<dbReference type="HOGENOM" id="CLU_006344_2_1_1"/>
<dbReference type="Proteomes" id="UP000053989">
    <property type="component" value="Unassembled WGS sequence"/>
</dbReference>
<evidence type="ECO:0000313" key="2">
    <source>
        <dbReference type="EMBL" id="KIM55395.1"/>
    </source>
</evidence>
<evidence type="ECO:0000256" key="1">
    <source>
        <dbReference type="SAM" id="MobiDB-lite"/>
    </source>
</evidence>
<feature type="non-terminal residue" evidence="2">
    <location>
        <position position="363"/>
    </location>
</feature>
<sequence>MDVFPDHDGRSSTPFDDRQHDPDPYVEAYEGCAEAFPGGETFMDQFRRDQYAEQRRENIYFPWASKQEWAFALWLLRSRLSMAAIDRLLSLEINLALSFRSAKELRTRAEALPSGPRWVCEALTTEHPTKEPTYVFYRNPIECLQTLLSHPLFESHISFVPRKIWTSAAKICRIYDEWLSGDLAWSMQEALPQGATLLGVVLSSDKTNISVMSGNRMAHPLLISLANIDAHLRSKASAHAYLLLGLLPIAKFTHKTTRVRSLLQDRLVHQALNIVLSPLKIAASVGVMMSDPRGNLRYCFTPLAAWIADTPEESLLAGTAMKNFLKAMRRFQLNGVVEPCWNPWPLSDPSNFLAPEVLHHFHR</sequence>